<comment type="caution">
    <text evidence="4">The sequence shown here is derived from an EMBL/GenBank/DDBJ whole genome shotgun (WGS) entry which is preliminary data.</text>
</comment>
<dbReference type="Pfam" id="PF00685">
    <property type="entry name" value="Sulfotransfer_1"/>
    <property type="match status" value="1"/>
</dbReference>
<dbReference type="Proteomes" id="UP001374579">
    <property type="component" value="Unassembled WGS sequence"/>
</dbReference>
<keyword evidence="2" id="KW-0808">Transferase</keyword>
<keyword evidence="5" id="KW-1185">Reference proteome</keyword>
<evidence type="ECO:0000259" key="3">
    <source>
        <dbReference type="Pfam" id="PF00685"/>
    </source>
</evidence>
<evidence type="ECO:0000313" key="4">
    <source>
        <dbReference type="EMBL" id="KAK7087806.1"/>
    </source>
</evidence>
<comment type="similarity">
    <text evidence="1">Belongs to the sulfotransferase 1 family.</text>
</comment>
<name>A0AAN9AIY3_9CAEN</name>
<dbReference type="EMBL" id="JBAMIC010004070">
    <property type="protein sequence ID" value="KAK7087806.1"/>
    <property type="molecule type" value="Genomic_DNA"/>
</dbReference>
<protein>
    <recommendedName>
        <fullName evidence="3">Sulfotransferase domain-containing protein</fullName>
    </recommendedName>
</protein>
<evidence type="ECO:0000256" key="2">
    <source>
        <dbReference type="ARBA" id="ARBA00022679"/>
    </source>
</evidence>
<evidence type="ECO:0000313" key="5">
    <source>
        <dbReference type="Proteomes" id="UP001374579"/>
    </source>
</evidence>
<organism evidence="4 5">
    <name type="scientific">Littorina saxatilis</name>
    <dbReference type="NCBI Taxonomy" id="31220"/>
    <lineage>
        <taxon>Eukaryota</taxon>
        <taxon>Metazoa</taxon>
        <taxon>Spiralia</taxon>
        <taxon>Lophotrochozoa</taxon>
        <taxon>Mollusca</taxon>
        <taxon>Gastropoda</taxon>
        <taxon>Caenogastropoda</taxon>
        <taxon>Littorinimorpha</taxon>
        <taxon>Littorinoidea</taxon>
        <taxon>Littorinidae</taxon>
        <taxon>Littorina</taxon>
    </lineage>
</organism>
<sequence length="302" mass="35596">MEQNIQDDQHYDPVKKNGVIIDGMTFPPRQPCGVPWKEHIENLRSLELRRTDVFICAYPKAGTHWLWEVTHMLLTGKVEYETRTKENLMMEFITKETIDNLDSPRIMNTHVPFSMLPVKEMKEKGVKVLHVYRNPKDTVVSMYFHFRQVFPHLKDYSLLDFLRIFLQDDMVYGNYFCFIKQMEAFIQQNPDVPVFQLSYEAMRKENQVQHVQRLAKFLEVEASEDLCERITEACSFQKMKQADQSKTLPSEISSHTMTKDTKMYRKGEVGDWKNYLTVAMNEMMDGAIQEKLPGSSYTLQYT</sequence>
<dbReference type="PANTHER" id="PTHR11783">
    <property type="entry name" value="SULFOTRANSFERASE SULT"/>
    <property type="match status" value="1"/>
</dbReference>
<dbReference type="InterPro" id="IPR000863">
    <property type="entry name" value="Sulfotransferase_dom"/>
</dbReference>
<dbReference type="GO" id="GO:0008146">
    <property type="term" value="F:sulfotransferase activity"/>
    <property type="evidence" value="ECO:0007669"/>
    <property type="project" value="InterPro"/>
</dbReference>
<dbReference type="InterPro" id="IPR027417">
    <property type="entry name" value="P-loop_NTPase"/>
</dbReference>
<accession>A0AAN9AIY3</accession>
<proteinExistence type="inferred from homology"/>
<evidence type="ECO:0000256" key="1">
    <source>
        <dbReference type="ARBA" id="ARBA00005771"/>
    </source>
</evidence>
<gene>
    <name evidence="4" type="ORF">V1264_021810</name>
</gene>
<feature type="domain" description="Sulfotransferase" evidence="3">
    <location>
        <begin position="51"/>
        <end position="294"/>
    </location>
</feature>
<reference evidence="4 5" key="1">
    <citation type="submission" date="2024-02" db="EMBL/GenBank/DDBJ databases">
        <title>Chromosome-scale genome assembly of the rough periwinkle Littorina saxatilis.</title>
        <authorList>
            <person name="De Jode A."/>
            <person name="Faria R."/>
            <person name="Formenti G."/>
            <person name="Sims Y."/>
            <person name="Smith T.P."/>
            <person name="Tracey A."/>
            <person name="Wood J.M.D."/>
            <person name="Zagrodzka Z.B."/>
            <person name="Johannesson K."/>
            <person name="Butlin R.K."/>
            <person name="Leder E.H."/>
        </authorList>
    </citation>
    <scope>NUCLEOTIDE SEQUENCE [LARGE SCALE GENOMIC DNA]</scope>
    <source>
        <strain evidence="4">Snail1</strain>
        <tissue evidence="4">Muscle</tissue>
    </source>
</reference>
<dbReference type="Gene3D" id="3.40.50.300">
    <property type="entry name" value="P-loop containing nucleotide triphosphate hydrolases"/>
    <property type="match status" value="1"/>
</dbReference>
<dbReference type="SUPFAM" id="SSF52540">
    <property type="entry name" value="P-loop containing nucleoside triphosphate hydrolases"/>
    <property type="match status" value="1"/>
</dbReference>
<dbReference type="AlphaFoldDB" id="A0AAN9AIY3"/>